<dbReference type="KEGG" id="eus:EUTSA_v10008486mg"/>
<dbReference type="InterPro" id="IPR003863">
    <property type="entry name" value="DUF220"/>
</dbReference>
<dbReference type="Proteomes" id="UP000030689">
    <property type="component" value="Unassembled WGS sequence"/>
</dbReference>
<evidence type="ECO:0000313" key="4">
    <source>
        <dbReference type="Proteomes" id="UP000030689"/>
    </source>
</evidence>
<evidence type="ECO:0000259" key="2">
    <source>
        <dbReference type="Pfam" id="PF02713"/>
    </source>
</evidence>
<reference evidence="3 4" key="1">
    <citation type="journal article" date="2013" name="Front. Plant Sci.">
        <title>The Reference Genome of the Halophytic Plant Eutrema salsugineum.</title>
        <authorList>
            <person name="Yang R."/>
            <person name="Jarvis D.E."/>
            <person name="Chen H."/>
            <person name="Beilstein M.A."/>
            <person name="Grimwood J."/>
            <person name="Jenkins J."/>
            <person name="Shu S."/>
            <person name="Prochnik S."/>
            <person name="Xin M."/>
            <person name="Ma C."/>
            <person name="Schmutz J."/>
            <person name="Wing R.A."/>
            <person name="Mitchell-Olds T."/>
            <person name="Schumaker K.S."/>
            <person name="Wang X."/>
        </authorList>
    </citation>
    <scope>NUCLEOTIDE SEQUENCE [LARGE SCALE GENOMIC DNA]</scope>
</reference>
<dbReference type="Gramene" id="ESQ34429">
    <property type="protein sequence ID" value="ESQ34429"/>
    <property type="gene ID" value="EUTSA_v10008486mg"/>
</dbReference>
<dbReference type="STRING" id="72664.V4KSX5"/>
<name>V4KSX5_EUTSA</name>
<dbReference type="AlphaFoldDB" id="V4KSX5"/>
<accession>V4KSX5</accession>
<evidence type="ECO:0000256" key="1">
    <source>
        <dbReference type="SAM" id="MobiDB-lite"/>
    </source>
</evidence>
<feature type="compositionally biased region" description="Basic and acidic residues" evidence="1">
    <location>
        <begin position="38"/>
        <end position="48"/>
    </location>
</feature>
<feature type="domain" description="DUF220" evidence="2">
    <location>
        <begin position="147"/>
        <end position="218"/>
    </location>
</feature>
<proteinExistence type="predicted"/>
<evidence type="ECO:0000313" key="3">
    <source>
        <dbReference type="EMBL" id="ESQ34429.1"/>
    </source>
</evidence>
<dbReference type="OMA" id="RETKTHN"/>
<dbReference type="PANTHER" id="PTHR31385:SF4">
    <property type="entry name" value="F28C11.15-RELATED"/>
    <property type="match status" value="1"/>
</dbReference>
<keyword evidence="4" id="KW-1185">Reference proteome</keyword>
<protein>
    <recommendedName>
        <fullName evidence="2">DUF220 domain-containing protein</fullName>
    </recommendedName>
</protein>
<gene>
    <name evidence="3" type="ORF">EUTSA_v10008486mg</name>
</gene>
<dbReference type="Pfam" id="PF02713">
    <property type="entry name" value="DUF220"/>
    <property type="match status" value="1"/>
</dbReference>
<sequence>MRVFPVLFGGWINQNTQQPLVKDESKRSKNVKSMSEINTHEERDDTEEQLKLWRGAEKKAPWHDPPPKVKVTTLEGICFIDMELILGLPPQAAYNVLTNPDNQPYSRIINGRELIHNKSRKVVTNDESGYFVEKEKDVAWNVLWWSRAIPITFVFAENQKDLSAVYMKKKMMFMKDFEGSWQVEPIFVDSQRLCKHRLPKSQEDYRQCSGGQGKIASKVKMNLTFMPSSPFNLPPVSWYIRGIVIKTTKTLLQDLQATCARIRGA</sequence>
<dbReference type="PANTHER" id="PTHR31385">
    <property type="entry name" value="PUTATIVE (DUF220)-RELATED"/>
    <property type="match status" value="1"/>
</dbReference>
<organism evidence="3 4">
    <name type="scientific">Eutrema salsugineum</name>
    <name type="common">Saltwater cress</name>
    <name type="synonym">Sisymbrium salsugineum</name>
    <dbReference type="NCBI Taxonomy" id="72664"/>
    <lineage>
        <taxon>Eukaryota</taxon>
        <taxon>Viridiplantae</taxon>
        <taxon>Streptophyta</taxon>
        <taxon>Embryophyta</taxon>
        <taxon>Tracheophyta</taxon>
        <taxon>Spermatophyta</taxon>
        <taxon>Magnoliopsida</taxon>
        <taxon>eudicotyledons</taxon>
        <taxon>Gunneridae</taxon>
        <taxon>Pentapetalae</taxon>
        <taxon>rosids</taxon>
        <taxon>malvids</taxon>
        <taxon>Brassicales</taxon>
        <taxon>Brassicaceae</taxon>
        <taxon>Eutremeae</taxon>
        <taxon>Eutrema</taxon>
    </lineage>
</organism>
<feature type="region of interest" description="Disordered" evidence="1">
    <location>
        <begin position="19"/>
        <end position="48"/>
    </location>
</feature>
<dbReference type="EMBL" id="KI517683">
    <property type="protein sequence ID" value="ESQ34429.1"/>
    <property type="molecule type" value="Genomic_DNA"/>
</dbReference>
<dbReference type="eggNOG" id="ENOG502QUTS">
    <property type="taxonomic scope" value="Eukaryota"/>
</dbReference>